<evidence type="ECO:0000313" key="2">
    <source>
        <dbReference type="Proteomes" id="UP000001055"/>
    </source>
</evidence>
<evidence type="ECO:0000313" key="1">
    <source>
        <dbReference type="EMBL" id="EAT79527.1"/>
    </source>
</evidence>
<dbReference type="InterPro" id="IPR024079">
    <property type="entry name" value="MetalloPept_cat_dom_sf"/>
</dbReference>
<sequence length="235" mass="28412">MADSAVRRLNQDPYDEHTVDLIRHLFLPKDGQDPNDRGKMSKVLRIFDNIIEYYRTETTGPLDQHDIIIYCDDSRYEDRGRRDSLRRKLYYDTSTNTHVLYKKKTCHDGLMETVALAVTYNAQWESEEWDEEQREVVYNYEDRPTQIQICPWFIDWIKNKEYKLSNDVKRSNIGRYIIKKVEGNQWFRQIDAFSLLDKVLLHEMTHGRSVWEEQKFINNEWENFEGTLDVRYRIP</sequence>
<reference evidence="2" key="1">
    <citation type="journal article" date="2007" name="Plant Cell">
        <title>Dothideomycete-plant interactions illuminated by genome sequencing and EST analysis of the wheat pathogen Stagonospora nodorum.</title>
        <authorList>
            <person name="Hane J.K."/>
            <person name="Lowe R.G."/>
            <person name="Solomon P.S."/>
            <person name="Tan K.C."/>
            <person name="Schoch C.L."/>
            <person name="Spatafora J.W."/>
            <person name="Crous P.W."/>
            <person name="Kodira C."/>
            <person name="Birren B.W."/>
            <person name="Galagan J.E."/>
            <person name="Torriani S.F."/>
            <person name="McDonald B.A."/>
            <person name="Oliver R.P."/>
        </authorList>
    </citation>
    <scope>NUCLEOTIDE SEQUENCE [LARGE SCALE GENOMIC DNA]</scope>
    <source>
        <strain evidence="2">SN15 / ATCC MYA-4574 / FGSC 10173</strain>
    </source>
</reference>
<accession>Q0U4W4</accession>
<dbReference type="Proteomes" id="UP000001055">
    <property type="component" value="Unassembled WGS sequence"/>
</dbReference>
<dbReference type="Gene3D" id="3.40.390.10">
    <property type="entry name" value="Collagenase (Catalytic Domain)"/>
    <property type="match status" value="1"/>
</dbReference>
<proteinExistence type="predicted"/>
<dbReference type="KEGG" id="pno:SNOG_13200"/>
<name>Q0U4W4_PHANO</name>
<dbReference type="AlphaFoldDB" id="Q0U4W4"/>
<gene>
    <name evidence="1" type="ORF">SNOG_13200</name>
</gene>
<dbReference type="VEuPathDB" id="FungiDB:JI435_132000"/>
<dbReference type="GeneID" id="5980327"/>
<dbReference type="RefSeq" id="XP_001803412.1">
    <property type="nucleotide sequence ID" value="XM_001803360.1"/>
</dbReference>
<organism evidence="1 2">
    <name type="scientific">Phaeosphaeria nodorum (strain SN15 / ATCC MYA-4574 / FGSC 10173)</name>
    <name type="common">Glume blotch fungus</name>
    <name type="synonym">Parastagonospora nodorum</name>
    <dbReference type="NCBI Taxonomy" id="321614"/>
    <lineage>
        <taxon>Eukaryota</taxon>
        <taxon>Fungi</taxon>
        <taxon>Dikarya</taxon>
        <taxon>Ascomycota</taxon>
        <taxon>Pezizomycotina</taxon>
        <taxon>Dothideomycetes</taxon>
        <taxon>Pleosporomycetidae</taxon>
        <taxon>Pleosporales</taxon>
        <taxon>Pleosporineae</taxon>
        <taxon>Phaeosphaeriaceae</taxon>
        <taxon>Parastagonospora</taxon>
    </lineage>
</organism>
<dbReference type="InParanoid" id="Q0U4W4"/>
<dbReference type="EMBL" id="CH445349">
    <property type="protein sequence ID" value="EAT79527.1"/>
    <property type="molecule type" value="Genomic_DNA"/>
</dbReference>
<protein>
    <submittedName>
        <fullName evidence="1">Uncharacterized protein</fullName>
    </submittedName>
</protein>
<dbReference type="GO" id="GO:0008237">
    <property type="term" value="F:metallopeptidase activity"/>
    <property type="evidence" value="ECO:0007669"/>
    <property type="project" value="InterPro"/>
</dbReference>